<organism evidence="1">
    <name type="scientific">Thermosphaera aggregans</name>
    <dbReference type="NCBI Taxonomy" id="54254"/>
    <lineage>
        <taxon>Archaea</taxon>
        <taxon>Thermoproteota</taxon>
        <taxon>Thermoprotei</taxon>
        <taxon>Desulfurococcales</taxon>
        <taxon>Desulfurococcaceae</taxon>
        <taxon>Thermosphaera</taxon>
    </lineage>
</organism>
<keyword evidence="1" id="KW-0251">Elongation factor</keyword>
<dbReference type="AlphaFoldDB" id="A0A7C2FQ72"/>
<sequence length="165" mass="18834">MKYPLDRICVKSGILCPSCQRKVETGVVDIDEVKVMKALMDIEEKHKVLRNGEYVKSFMAGDQLILIIRDGVEQGELEEVSKLLARELDAKVRVIVETGDMRRLIEQMISPASLLGVNQVWLPDGTEIVNVRVPRRDRRYLEKNKSIAEELIAKLTGKRARITFE</sequence>
<reference evidence="1" key="1">
    <citation type="journal article" date="2020" name="mSystems">
        <title>Genome- and Community-Level Interaction Insights into Carbon Utilization and Element Cycling Functions of Hydrothermarchaeota in Hydrothermal Sediment.</title>
        <authorList>
            <person name="Zhou Z."/>
            <person name="Liu Y."/>
            <person name="Xu W."/>
            <person name="Pan J."/>
            <person name="Luo Z.H."/>
            <person name="Li M."/>
        </authorList>
    </citation>
    <scope>NUCLEOTIDE SEQUENCE [LARGE SCALE GENOMIC DNA]</scope>
    <source>
        <strain evidence="1">SpSt-23</strain>
    </source>
</reference>
<accession>A0A7C2FQ72</accession>
<keyword evidence="1" id="KW-0648">Protein biosynthesis</keyword>
<comment type="caution">
    <text evidence="1">The sequence shown here is derived from an EMBL/GenBank/DDBJ whole genome shotgun (WGS) entry which is preliminary data.</text>
</comment>
<protein>
    <submittedName>
        <fullName evidence="1">Transcription elongation factor</fullName>
    </submittedName>
</protein>
<evidence type="ECO:0000313" key="1">
    <source>
        <dbReference type="EMBL" id="HEF86923.1"/>
    </source>
</evidence>
<proteinExistence type="predicted"/>
<dbReference type="EMBL" id="DSJT01000004">
    <property type="protein sequence ID" value="HEF86923.1"/>
    <property type="molecule type" value="Genomic_DNA"/>
</dbReference>
<dbReference type="GO" id="GO:0003746">
    <property type="term" value="F:translation elongation factor activity"/>
    <property type="evidence" value="ECO:0007669"/>
    <property type="project" value="UniProtKB-KW"/>
</dbReference>
<gene>
    <name evidence="1" type="ORF">ENP55_01180</name>
</gene>
<name>A0A7C2FQ72_9CREN</name>